<feature type="transmembrane region" description="Helical" evidence="7">
    <location>
        <begin position="433"/>
        <end position="455"/>
    </location>
</feature>
<feature type="transmembrane region" description="Helical" evidence="7">
    <location>
        <begin position="82"/>
        <end position="100"/>
    </location>
</feature>
<evidence type="ECO:0000256" key="2">
    <source>
        <dbReference type="ARBA" id="ARBA00010487"/>
    </source>
</evidence>
<dbReference type="InterPro" id="IPR006876">
    <property type="entry name" value="LMBR1-like_membr_prot"/>
</dbReference>
<feature type="transmembrane region" description="Helical" evidence="7">
    <location>
        <begin position="121"/>
        <end position="138"/>
    </location>
</feature>
<feature type="transmembrane region" description="Helical" evidence="7">
    <location>
        <begin position="485"/>
        <end position="502"/>
    </location>
</feature>
<name>A0A1E4RCU5_9ASCO</name>
<dbReference type="PANTHER" id="PTHR21355">
    <property type="entry name" value="G-PROTEIN COUPLED RECEPTOR-ASSOCIATED PROTEIN LMBRD2"/>
    <property type="match status" value="1"/>
</dbReference>
<keyword evidence="4 7" id="KW-1133">Transmembrane helix</keyword>
<dbReference type="AlphaFoldDB" id="A0A1E4RCU5"/>
<comment type="similarity">
    <text evidence="2">Belongs to the LIMR family.</text>
</comment>
<feature type="transmembrane region" description="Helical" evidence="7">
    <location>
        <begin position="150"/>
        <end position="168"/>
    </location>
</feature>
<keyword evidence="3 7" id="KW-0812">Transmembrane</keyword>
<evidence type="ECO:0000256" key="4">
    <source>
        <dbReference type="ARBA" id="ARBA00022989"/>
    </source>
</evidence>
<feature type="compositionally biased region" description="Polar residues" evidence="6">
    <location>
        <begin position="653"/>
        <end position="663"/>
    </location>
</feature>
<protein>
    <recommendedName>
        <fullName evidence="10">LMBR1-domain-containing protein</fullName>
    </recommendedName>
</protein>
<dbReference type="GeneID" id="30996941"/>
<feature type="transmembrane region" description="Helical" evidence="7">
    <location>
        <begin position="31"/>
        <end position="51"/>
    </location>
</feature>
<evidence type="ECO:0008006" key="10">
    <source>
        <dbReference type="Google" id="ProtNLM"/>
    </source>
</evidence>
<evidence type="ECO:0000256" key="7">
    <source>
        <dbReference type="SAM" id="Phobius"/>
    </source>
</evidence>
<dbReference type="EMBL" id="KV454545">
    <property type="protein sequence ID" value="ODV65089.1"/>
    <property type="molecule type" value="Genomic_DNA"/>
</dbReference>
<dbReference type="Proteomes" id="UP000095085">
    <property type="component" value="Unassembled WGS sequence"/>
</dbReference>
<feature type="region of interest" description="Disordered" evidence="6">
    <location>
        <begin position="653"/>
        <end position="682"/>
    </location>
</feature>
<evidence type="ECO:0000256" key="3">
    <source>
        <dbReference type="ARBA" id="ARBA00022692"/>
    </source>
</evidence>
<evidence type="ECO:0000256" key="1">
    <source>
        <dbReference type="ARBA" id="ARBA00004141"/>
    </source>
</evidence>
<organism evidence="8 9">
    <name type="scientific">Hyphopichia burtonii NRRL Y-1933</name>
    <dbReference type="NCBI Taxonomy" id="984485"/>
    <lineage>
        <taxon>Eukaryota</taxon>
        <taxon>Fungi</taxon>
        <taxon>Dikarya</taxon>
        <taxon>Ascomycota</taxon>
        <taxon>Saccharomycotina</taxon>
        <taxon>Pichiomycetes</taxon>
        <taxon>Debaryomycetaceae</taxon>
        <taxon>Hyphopichia</taxon>
    </lineage>
</organism>
<evidence type="ECO:0000313" key="9">
    <source>
        <dbReference type="Proteomes" id="UP000095085"/>
    </source>
</evidence>
<evidence type="ECO:0000313" key="8">
    <source>
        <dbReference type="EMBL" id="ODV65089.1"/>
    </source>
</evidence>
<gene>
    <name evidence="8" type="ORF">HYPBUDRAFT_158652</name>
</gene>
<dbReference type="STRING" id="984485.A0A1E4RCU5"/>
<comment type="subcellular location">
    <subcellularLocation>
        <location evidence="1">Membrane</location>
        <topology evidence="1">Multi-pass membrane protein</topology>
    </subcellularLocation>
</comment>
<accession>A0A1E4RCU5</accession>
<keyword evidence="5 7" id="KW-0472">Membrane</keyword>
<feature type="transmembrane region" description="Helical" evidence="7">
    <location>
        <begin position="354"/>
        <end position="373"/>
    </location>
</feature>
<evidence type="ECO:0000256" key="6">
    <source>
        <dbReference type="SAM" id="MobiDB-lite"/>
    </source>
</evidence>
<feature type="transmembrane region" description="Helical" evidence="7">
    <location>
        <begin position="393"/>
        <end position="412"/>
    </location>
</feature>
<sequence>MWVVSVVFYTLALLLTIWGIRYHINIFRYSYYTQLSLTLAVFMPLSIIFLLPADYVAHNTSKELLWFSLPDDIVLYLWKSNYWITFILTWLIIPIIQEFYKSGCYNKFDKLRDAFKRNLKFQLAILAVSIIGVLYLLFEAGLSFNHIKLMIIALSHIYALVLALWLMAHGLISIPRNYWLAGNHVNHLNHLYLKVPNSVDNLEDTKISFKEEVLQVLVITKNFTSSSPEDFKFRDWILDLYGKIPDDFKEQMERQYLENSHNSITRDQLTFSFMTKLTANFNLNLYKLIAYESEFQTLVTNITQLEDIIAAKSNTDIQQRNKLSYRIVTSSSSLINDKTRYTVQVYITPVFSRLFSLVLFTASIIIIQSEFFHSTHLSLINALIYSTGLHKNVSLQFIISAVSLSYMLFASLDSLTHLKIFNMYHLVRHRSDIVSACFYTTYIARLTIPLSYNFITLFFSRESIFEQWFGKSIHLTGLFNLMNNWIPRFAFIPVVLTIFNVYDKLKKRLGFNSDLYDSWALFDVDDGENNTNINESDSSVRNKRKDLIIVEAKRIINREMFRRQNDQSSDNLRSFNLTNAANTNYESNRRDFHTNLVSSTRSRIDTEYHDDADDDDTPANENFFSLDTPNTKNVWNSIGGAFSGFRNQVSTRFSGFQGSNNPTGYRDDPADDDDEAQERLVL</sequence>
<evidence type="ECO:0000256" key="5">
    <source>
        <dbReference type="ARBA" id="ARBA00023136"/>
    </source>
</evidence>
<dbReference type="PANTHER" id="PTHR21355:SF0">
    <property type="entry name" value="G-PROTEIN COUPLED RECEPTOR-ASSOCIATED PROTEIN LMBRD2"/>
    <property type="match status" value="1"/>
</dbReference>
<dbReference type="OrthoDB" id="203099at2759"/>
<keyword evidence="9" id="KW-1185">Reference proteome</keyword>
<dbReference type="InterPro" id="IPR051584">
    <property type="entry name" value="GPCR-associated_LMBR1"/>
</dbReference>
<dbReference type="Pfam" id="PF04791">
    <property type="entry name" value="LMBR1"/>
    <property type="match status" value="1"/>
</dbReference>
<proteinExistence type="inferred from homology"/>
<dbReference type="RefSeq" id="XP_020074156.1">
    <property type="nucleotide sequence ID" value="XM_020222392.1"/>
</dbReference>
<dbReference type="GO" id="GO:0016020">
    <property type="term" value="C:membrane"/>
    <property type="evidence" value="ECO:0007669"/>
    <property type="project" value="UniProtKB-SubCell"/>
</dbReference>
<feature type="transmembrane region" description="Helical" evidence="7">
    <location>
        <begin position="6"/>
        <end position="24"/>
    </location>
</feature>
<reference evidence="9" key="1">
    <citation type="submission" date="2016-05" db="EMBL/GenBank/DDBJ databases">
        <title>Comparative genomics of biotechnologically important yeasts.</title>
        <authorList>
            <consortium name="DOE Joint Genome Institute"/>
            <person name="Riley R."/>
            <person name="Haridas S."/>
            <person name="Wolfe K.H."/>
            <person name="Lopes M.R."/>
            <person name="Hittinger C.T."/>
            <person name="Goker M."/>
            <person name="Salamov A."/>
            <person name="Wisecaver J."/>
            <person name="Long T.M."/>
            <person name="Aerts A.L."/>
            <person name="Barry K."/>
            <person name="Choi C."/>
            <person name="Clum A."/>
            <person name="Coughlan A.Y."/>
            <person name="Deshpande S."/>
            <person name="Douglass A.P."/>
            <person name="Hanson S.J."/>
            <person name="Klenk H.-P."/>
            <person name="Labutti K."/>
            <person name="Lapidus A."/>
            <person name="Lindquist E."/>
            <person name="Lipzen A."/>
            <person name="Meier-Kolthoff J.P."/>
            <person name="Ohm R.A."/>
            <person name="Otillar R.P."/>
            <person name="Pangilinan J."/>
            <person name="Peng Y."/>
            <person name="Rokas A."/>
            <person name="Rosa C.A."/>
            <person name="Scheuner C."/>
            <person name="Sibirny A.A."/>
            <person name="Slot J.C."/>
            <person name="Stielow J.B."/>
            <person name="Sun H."/>
            <person name="Kurtzman C.P."/>
            <person name="Blackwell M."/>
            <person name="Grigoriev I.V."/>
            <person name="Jeffries T.W."/>
        </authorList>
    </citation>
    <scope>NUCLEOTIDE SEQUENCE [LARGE SCALE GENOMIC DNA]</scope>
    <source>
        <strain evidence="9">NRRL Y-1933</strain>
    </source>
</reference>